<gene>
    <name evidence="4" type="ORF">FisN_4Lh156</name>
</gene>
<dbReference type="InterPro" id="IPR002110">
    <property type="entry name" value="Ankyrin_rpt"/>
</dbReference>
<evidence type="ECO:0000313" key="5">
    <source>
        <dbReference type="Proteomes" id="UP000198406"/>
    </source>
</evidence>
<dbReference type="Proteomes" id="UP000198406">
    <property type="component" value="Unassembled WGS sequence"/>
</dbReference>
<dbReference type="SUPFAM" id="SSF48403">
    <property type="entry name" value="Ankyrin repeat"/>
    <property type="match status" value="1"/>
</dbReference>
<dbReference type="AlphaFoldDB" id="A0A1Z5JZA7"/>
<feature type="repeat" description="ANK" evidence="3">
    <location>
        <begin position="63"/>
        <end position="90"/>
    </location>
</feature>
<dbReference type="InParanoid" id="A0A1Z5JZA7"/>
<reference evidence="4 5" key="1">
    <citation type="journal article" date="2015" name="Plant Cell">
        <title>Oil accumulation by the oleaginous diatom Fistulifera solaris as revealed by the genome and transcriptome.</title>
        <authorList>
            <person name="Tanaka T."/>
            <person name="Maeda Y."/>
            <person name="Veluchamy A."/>
            <person name="Tanaka M."/>
            <person name="Abida H."/>
            <person name="Marechal E."/>
            <person name="Bowler C."/>
            <person name="Muto M."/>
            <person name="Sunaga Y."/>
            <person name="Tanaka M."/>
            <person name="Yoshino T."/>
            <person name="Taniguchi T."/>
            <person name="Fukuda Y."/>
            <person name="Nemoto M."/>
            <person name="Matsumoto M."/>
            <person name="Wong P.S."/>
            <person name="Aburatani S."/>
            <person name="Fujibuchi W."/>
        </authorList>
    </citation>
    <scope>NUCLEOTIDE SEQUENCE [LARGE SCALE GENOMIC DNA]</scope>
    <source>
        <strain evidence="4 5">JPCC DA0580</strain>
    </source>
</reference>
<dbReference type="OrthoDB" id="1577640at2759"/>
<dbReference type="PANTHER" id="PTHR24166">
    <property type="entry name" value="ROLLING PEBBLES, ISOFORM B"/>
    <property type="match status" value="1"/>
</dbReference>
<dbReference type="PANTHER" id="PTHR24166:SF48">
    <property type="entry name" value="PROTEIN VAPYRIN"/>
    <property type="match status" value="1"/>
</dbReference>
<dbReference type="InterPro" id="IPR050889">
    <property type="entry name" value="Dendritic_Spine_Reg/Scaffold"/>
</dbReference>
<comment type="caution">
    <text evidence="4">The sequence shown here is derived from an EMBL/GenBank/DDBJ whole genome shotgun (WGS) entry which is preliminary data.</text>
</comment>
<keyword evidence="1" id="KW-0677">Repeat</keyword>
<keyword evidence="2 3" id="KW-0040">ANK repeat</keyword>
<sequence length="164" mass="17992">MSAIQNDVESVAKFMEEGANVNYQAPGSLQTPLMAAVLRGQTDVVEYLLSRRDVVDVSIPEKDGYTPAHGAAFQGRPEIMSLLIHAGINVKDDFHTDGYAPLHRACWGRERRHAETIRVLRDAAGVDLSMPSRTSGATCREMTSNQHTLDLISENDIAGDKNEL</sequence>
<evidence type="ECO:0000256" key="2">
    <source>
        <dbReference type="ARBA" id="ARBA00023043"/>
    </source>
</evidence>
<accession>A0A1Z5JZA7</accession>
<evidence type="ECO:0000256" key="1">
    <source>
        <dbReference type="ARBA" id="ARBA00022737"/>
    </source>
</evidence>
<dbReference type="Pfam" id="PF12796">
    <property type="entry name" value="Ank_2"/>
    <property type="match status" value="1"/>
</dbReference>
<dbReference type="EMBL" id="BDSP01000136">
    <property type="protein sequence ID" value="GAX19259.1"/>
    <property type="molecule type" value="Genomic_DNA"/>
</dbReference>
<organism evidence="4 5">
    <name type="scientific">Fistulifera solaris</name>
    <name type="common">Oleaginous diatom</name>
    <dbReference type="NCBI Taxonomy" id="1519565"/>
    <lineage>
        <taxon>Eukaryota</taxon>
        <taxon>Sar</taxon>
        <taxon>Stramenopiles</taxon>
        <taxon>Ochrophyta</taxon>
        <taxon>Bacillariophyta</taxon>
        <taxon>Bacillariophyceae</taxon>
        <taxon>Bacillariophycidae</taxon>
        <taxon>Naviculales</taxon>
        <taxon>Naviculaceae</taxon>
        <taxon>Fistulifera</taxon>
    </lineage>
</organism>
<dbReference type="Gene3D" id="1.25.40.20">
    <property type="entry name" value="Ankyrin repeat-containing domain"/>
    <property type="match status" value="1"/>
</dbReference>
<dbReference type="PROSITE" id="PS50088">
    <property type="entry name" value="ANK_REPEAT"/>
    <property type="match status" value="1"/>
</dbReference>
<protein>
    <submittedName>
        <fullName evidence="4">Uncharacterized protein</fullName>
    </submittedName>
</protein>
<dbReference type="SMART" id="SM00248">
    <property type="entry name" value="ANK"/>
    <property type="match status" value="3"/>
</dbReference>
<evidence type="ECO:0000313" key="4">
    <source>
        <dbReference type="EMBL" id="GAX19259.1"/>
    </source>
</evidence>
<proteinExistence type="predicted"/>
<name>A0A1Z5JZA7_FISSO</name>
<evidence type="ECO:0000256" key="3">
    <source>
        <dbReference type="PROSITE-ProRule" id="PRU00023"/>
    </source>
</evidence>
<dbReference type="PROSITE" id="PS50297">
    <property type="entry name" value="ANK_REP_REGION"/>
    <property type="match status" value="1"/>
</dbReference>
<dbReference type="InterPro" id="IPR036770">
    <property type="entry name" value="Ankyrin_rpt-contain_sf"/>
</dbReference>
<keyword evidence="5" id="KW-1185">Reference proteome</keyword>